<dbReference type="AlphaFoldDB" id="A0A411PXF9"/>
<dbReference type="Pfam" id="PF20011">
    <property type="entry name" value="fvmJAB_N"/>
    <property type="match status" value="1"/>
</dbReference>
<dbReference type="Gene3D" id="3.40.140.10">
    <property type="entry name" value="Cytidine Deaminase, domain 2"/>
    <property type="match status" value="1"/>
</dbReference>
<protein>
    <recommendedName>
        <fullName evidence="1">JAB-N domain-containing protein</fullName>
    </recommendedName>
</protein>
<dbReference type="EMBL" id="MH460451">
    <property type="protein sequence ID" value="QBG49803.1"/>
    <property type="molecule type" value="Genomic_DNA"/>
</dbReference>
<evidence type="ECO:0000259" key="1">
    <source>
        <dbReference type="Pfam" id="PF20011"/>
    </source>
</evidence>
<feature type="domain" description="JAB-N" evidence="1">
    <location>
        <begin position="3"/>
        <end position="130"/>
    </location>
</feature>
<organism evidence="2">
    <name type="scientific">Streptomyces spiramyceticus</name>
    <dbReference type="NCBI Taxonomy" id="299717"/>
    <lineage>
        <taxon>Bacteria</taxon>
        <taxon>Bacillati</taxon>
        <taxon>Actinomycetota</taxon>
        <taxon>Actinomycetes</taxon>
        <taxon>Kitasatosporales</taxon>
        <taxon>Streptomycetaceae</taxon>
        <taxon>Streptomyces</taxon>
    </lineage>
</organism>
<accession>A0A411PXF9</accession>
<name>A0A411PXF9_9ACTN</name>
<sequence length="303" mass="33270">MVGQSLEGATIELSFLPLTDRAPVRGTPSVINLRGSHGYVQVRIVRGDTVLYQHPHALREIVGRPLQELLGERLPEETHWGFGIRGPGLEKVALVRPKPMAANRVEIAVGGPRRRLFGIEEVPEPEPPVATLQELGIAEPTVEAVSEPVAVVLHSRVHGALTGARPFSREVEEGGFLAGHVHRNAEHPDGHLVEVTVAIPAERTGASLLHFTFTGESYLRIGESLAARARGESLVGWYHTHLFPATDRFGLSSADVDLHTTTFHRPWQVAALVNIDQASRVLRLYRRNGADTMTTAPYWVREP</sequence>
<proteinExistence type="predicted"/>
<dbReference type="InterPro" id="IPR045476">
    <property type="entry name" value="FvmJAB_N"/>
</dbReference>
<reference evidence="2" key="1">
    <citation type="journal article" date="2019" name="Microb. Cell Fact.">
        <title>Engineering of leucine-responsive regulatory protein improves spiramycin and bitespiramycin biosynthesis.</title>
        <authorList>
            <person name="Lu Z."/>
            <person name="Zhang X."/>
            <person name="Dai J."/>
            <person name="Wang Y."/>
            <person name="He W."/>
        </authorList>
    </citation>
    <scope>NUCLEOTIDE SEQUENCE</scope>
    <source>
        <strain evidence="2">WSJ</strain>
    </source>
</reference>
<evidence type="ECO:0000313" key="2">
    <source>
        <dbReference type="EMBL" id="QBG49803.1"/>
    </source>
</evidence>